<organism evidence="1">
    <name type="scientific">Rhizobium rhizogenes</name>
    <name type="common">Agrobacterium rhizogenes</name>
    <dbReference type="NCBI Taxonomy" id="359"/>
    <lineage>
        <taxon>Bacteria</taxon>
        <taxon>Pseudomonadati</taxon>
        <taxon>Pseudomonadota</taxon>
        <taxon>Alphaproteobacteria</taxon>
        <taxon>Hyphomicrobiales</taxon>
        <taxon>Rhizobiaceae</taxon>
        <taxon>Rhizobium/Agrobacterium group</taxon>
        <taxon>Rhizobium</taxon>
    </lineage>
</organism>
<dbReference type="AlphaFoldDB" id="A0A7S4ZTI9"/>
<keyword evidence="1" id="KW-0614">Plasmid</keyword>
<dbReference type="InterPro" id="IPR036866">
    <property type="entry name" value="RibonucZ/Hydroxyglut_hydro"/>
</dbReference>
<dbReference type="InterPro" id="IPR052159">
    <property type="entry name" value="Competence_DNA_uptake"/>
</dbReference>
<dbReference type="EMBL" id="MK318974">
    <property type="protein sequence ID" value="QCL10067.1"/>
    <property type="molecule type" value="Genomic_DNA"/>
</dbReference>
<name>A0A7S4ZTI9_RHIRH</name>
<dbReference type="PANTHER" id="PTHR30619">
    <property type="entry name" value="DNA INTERNALIZATION/COMPETENCE PROTEIN COMEC/REC2"/>
    <property type="match status" value="1"/>
</dbReference>
<reference evidence="1" key="1">
    <citation type="submission" date="2018-12" db="EMBL/GenBank/DDBJ databases">
        <title>Three Rhizobium rhizogenes strains isolated from the same crown gall tumor carry diverse plasmids.</title>
        <authorList>
            <person name="Pulawska J."/>
            <person name="Kuzmanovic N."/>
        </authorList>
    </citation>
    <scope>NUCLEOTIDE SEQUENCE</scope>
    <source>
        <strain evidence="1">Colt5.8</strain>
        <plasmid evidence="1">pColt5.8d</plasmid>
    </source>
</reference>
<gene>
    <name evidence="1" type="ORF">pC5.8d_764</name>
</gene>
<accession>A0A7S4ZTI9</accession>
<dbReference type="PANTHER" id="PTHR30619:SF1">
    <property type="entry name" value="RECOMBINATION PROTEIN 2"/>
    <property type="match status" value="1"/>
</dbReference>
<dbReference type="SUPFAM" id="SSF56281">
    <property type="entry name" value="Metallo-hydrolase/oxidoreductase"/>
    <property type="match status" value="1"/>
</dbReference>
<protein>
    <submittedName>
        <fullName evidence="1">Uncharacterized protein</fullName>
    </submittedName>
</protein>
<evidence type="ECO:0000313" key="1">
    <source>
        <dbReference type="EMBL" id="QCL10067.1"/>
    </source>
</evidence>
<dbReference type="RefSeq" id="WP_200985162.1">
    <property type="nucleotide sequence ID" value="NZ_MK318974.1"/>
</dbReference>
<dbReference type="Gene3D" id="3.60.15.10">
    <property type="entry name" value="Ribonuclease Z/Hydroxyacylglutathione hydrolase-like"/>
    <property type="match status" value="1"/>
</dbReference>
<sequence length="509" mass="56471">MYRDILGDCFLLRFPDGEKTVHMLIDFGILQGMPLAKERARRIMTDIVSVTDVIDILVVTHEHVDHLSGFYHARDIFEPVTVKELWLAWTEDPRDDQANRLRQGRKTAMSLLEKSYNAFAARGFAQEADLEEDQGEDGSKHTSPLDGLRNVMSFSGIGPSSLGATADATTAGILNTLKARAQSVRYLEPGQDVFALAGLSYVKTYVMGPPRDDVLLHKSDPSKARPEVYALSADSNDGYFLSTAVSLMEDGVLLDADARQKLKLSLPFGFRNLIAIDPKSGTVGAQQDPIAQETFLKRYNDPEDEWRRVDVDWLWASETIALKLDSDTNNTSLVLALEIGTGSDSRVMLFPGDAQVGNWLSWSTYVWPKGKQPQDEGVATSQSLLAKTVLYKVGHHASHNATLREQGLELMTHRELVAMIPVQQEFANKSKHWNMPFPSLLKRLEEKTLGRVIRADRAKSDLQAPATNADTAGQLTPQEWAGFLANLREISDLEGPVALEYRLPAPAIV</sequence>
<proteinExistence type="predicted"/>
<geneLocation type="plasmid" evidence="1">
    <name>pColt5.8d</name>
</geneLocation>